<reference evidence="3" key="1">
    <citation type="submission" date="2017-03" db="EMBL/GenBank/DDBJ databases">
        <title>Phytopthora megakarya and P. palmivora, two closely related causual agents of cacao black pod achieved similar genome size and gene model numbers by different mechanisms.</title>
        <authorList>
            <person name="Ali S."/>
            <person name="Shao J."/>
            <person name="Larry D.J."/>
            <person name="Kronmiller B."/>
            <person name="Shen D."/>
            <person name="Strem M.D."/>
            <person name="Melnick R.L."/>
            <person name="Guiltinan M.J."/>
            <person name="Tyler B.M."/>
            <person name="Meinhardt L.W."/>
            <person name="Bailey B.A."/>
        </authorList>
    </citation>
    <scope>NUCLEOTIDE SEQUENCE [LARGE SCALE GENOMIC DNA]</scope>
    <source>
        <strain evidence="3">zdho120</strain>
    </source>
</reference>
<sequence>MLKLQALKRRLGHLQKRKNEKEGVKPTATSADGRSMSQVNNLSLSVWKANATRQKEKRIEAEQTLRRLRAAVISQAKTIHQMKTLIQRPIPENSQLCSGGEDDDGAELLKTFADELDALYAQTNKVMQEADFKKATTLQYKPERKTMQNVEIFDNAEVSVLPFGFQETSRAILFLMMADTNNVAADESRDTSMVKYQLKCQVESGKTSKLQVYSAMRKYVQPCRVALVSRAIIEGQAEIWGYHIHETGWITMRLADPMLADGTSGTDQFVNLGAKTAEEEVKEMGCILEGNFTWGTST</sequence>
<dbReference type="OrthoDB" id="104745at2759"/>
<comment type="caution">
    <text evidence="2">The sequence shown here is derived from an EMBL/GenBank/DDBJ whole genome shotgun (WGS) entry which is preliminary data.</text>
</comment>
<organism evidence="2 3">
    <name type="scientific">Phytophthora megakarya</name>
    <dbReference type="NCBI Taxonomy" id="4795"/>
    <lineage>
        <taxon>Eukaryota</taxon>
        <taxon>Sar</taxon>
        <taxon>Stramenopiles</taxon>
        <taxon>Oomycota</taxon>
        <taxon>Peronosporomycetes</taxon>
        <taxon>Peronosporales</taxon>
        <taxon>Peronosporaceae</taxon>
        <taxon>Phytophthora</taxon>
    </lineage>
</organism>
<dbReference type="Proteomes" id="UP000198211">
    <property type="component" value="Unassembled WGS sequence"/>
</dbReference>
<keyword evidence="3" id="KW-1185">Reference proteome</keyword>
<dbReference type="EMBL" id="NBNE01012381">
    <property type="protein sequence ID" value="OWY95879.1"/>
    <property type="molecule type" value="Genomic_DNA"/>
</dbReference>
<accession>A0A225UUI5</accession>
<evidence type="ECO:0000256" key="1">
    <source>
        <dbReference type="SAM" id="MobiDB-lite"/>
    </source>
</evidence>
<evidence type="ECO:0000313" key="3">
    <source>
        <dbReference type="Proteomes" id="UP000198211"/>
    </source>
</evidence>
<evidence type="ECO:0008006" key="4">
    <source>
        <dbReference type="Google" id="ProtNLM"/>
    </source>
</evidence>
<feature type="region of interest" description="Disordered" evidence="1">
    <location>
        <begin position="16"/>
        <end position="36"/>
    </location>
</feature>
<gene>
    <name evidence="2" type="ORF">PHMEG_00034001</name>
</gene>
<evidence type="ECO:0000313" key="2">
    <source>
        <dbReference type="EMBL" id="OWY95879.1"/>
    </source>
</evidence>
<dbReference type="AlphaFoldDB" id="A0A225UUI5"/>
<feature type="compositionally biased region" description="Polar residues" evidence="1">
    <location>
        <begin position="27"/>
        <end position="36"/>
    </location>
</feature>
<name>A0A225UUI5_9STRA</name>
<proteinExistence type="predicted"/>
<protein>
    <recommendedName>
        <fullName evidence="4">M96 mating-specific protein</fullName>
    </recommendedName>
</protein>